<dbReference type="KEGG" id="pchm:VFPPC_17701"/>
<evidence type="ECO:0000313" key="2">
    <source>
        <dbReference type="Proteomes" id="UP000078397"/>
    </source>
</evidence>
<name>A0A219AQR5_METCM</name>
<gene>
    <name evidence="1" type="ORF">VFPPC_17701</name>
</gene>
<dbReference type="EMBL" id="LSBJ02000003">
    <property type="protein sequence ID" value="OWT43123.1"/>
    <property type="molecule type" value="Genomic_DNA"/>
</dbReference>
<dbReference type="AlphaFoldDB" id="A0A219AQR5"/>
<keyword evidence="2" id="KW-1185">Reference proteome</keyword>
<evidence type="ECO:0000313" key="1">
    <source>
        <dbReference type="EMBL" id="OWT43123.1"/>
    </source>
</evidence>
<proteinExistence type="predicted"/>
<sequence>MDNNAVCIAPPPISCMHAPSHLSRATQRIPRFLSPFRFVPTSAGPRINTDTPFPILMQVFITSPDSAMQPSGNQSNRSMVVMQNMDECRHCQLLSVDFRGLRRIWYPPRLST</sequence>
<dbReference type="Proteomes" id="UP000078397">
    <property type="component" value="Unassembled WGS sequence"/>
</dbReference>
<accession>A0A219AQR5</accession>
<comment type="caution">
    <text evidence="1">The sequence shown here is derived from an EMBL/GenBank/DDBJ whole genome shotgun (WGS) entry which is preliminary data.</text>
</comment>
<reference evidence="1 2" key="1">
    <citation type="journal article" date="2016" name="PLoS Pathog.">
        <title>Biosynthesis of antibiotic leucinostatins in bio-control fungus Purpureocillium lilacinum and their inhibition on phytophthora revealed by genome mining.</title>
        <authorList>
            <person name="Wang G."/>
            <person name="Liu Z."/>
            <person name="Lin R."/>
            <person name="Li E."/>
            <person name="Mao Z."/>
            <person name="Ling J."/>
            <person name="Yang Y."/>
            <person name="Yin W.B."/>
            <person name="Xie B."/>
        </authorList>
    </citation>
    <scope>NUCLEOTIDE SEQUENCE [LARGE SCALE GENOMIC DNA]</scope>
    <source>
        <strain evidence="1">170</strain>
    </source>
</reference>
<protein>
    <submittedName>
        <fullName evidence="1">Uncharacterized protein</fullName>
    </submittedName>
</protein>
<dbReference type="GeneID" id="33936630"/>
<organism evidence="1 2">
    <name type="scientific">Pochonia chlamydosporia 170</name>
    <dbReference type="NCBI Taxonomy" id="1380566"/>
    <lineage>
        <taxon>Eukaryota</taxon>
        <taxon>Fungi</taxon>
        <taxon>Dikarya</taxon>
        <taxon>Ascomycota</taxon>
        <taxon>Pezizomycotina</taxon>
        <taxon>Sordariomycetes</taxon>
        <taxon>Hypocreomycetidae</taxon>
        <taxon>Hypocreales</taxon>
        <taxon>Clavicipitaceae</taxon>
        <taxon>Pochonia</taxon>
    </lineage>
</organism>
<dbReference type="RefSeq" id="XP_022285572.1">
    <property type="nucleotide sequence ID" value="XM_022429390.1"/>
</dbReference>